<organism evidence="1 2">
    <name type="scientific">Lapidilactobacillus achengensis</name>
    <dbReference type="NCBI Taxonomy" id="2486000"/>
    <lineage>
        <taxon>Bacteria</taxon>
        <taxon>Bacillati</taxon>
        <taxon>Bacillota</taxon>
        <taxon>Bacilli</taxon>
        <taxon>Lactobacillales</taxon>
        <taxon>Lactobacillaceae</taxon>
        <taxon>Lapidilactobacillus</taxon>
    </lineage>
</organism>
<evidence type="ECO:0000313" key="2">
    <source>
        <dbReference type="Proteomes" id="UP001596310"/>
    </source>
</evidence>
<comment type="caution">
    <text evidence="1">The sequence shown here is derived from an EMBL/GenBank/DDBJ whole genome shotgun (WGS) entry which is preliminary data.</text>
</comment>
<reference evidence="2" key="1">
    <citation type="journal article" date="2019" name="Int. J. Syst. Evol. Microbiol.">
        <title>The Global Catalogue of Microorganisms (GCM) 10K type strain sequencing project: providing services to taxonomists for standard genome sequencing and annotation.</title>
        <authorList>
            <consortium name="The Broad Institute Genomics Platform"/>
            <consortium name="The Broad Institute Genome Sequencing Center for Infectious Disease"/>
            <person name="Wu L."/>
            <person name="Ma J."/>
        </authorList>
    </citation>
    <scope>NUCLEOTIDE SEQUENCE [LARGE SCALE GENOMIC DNA]</scope>
    <source>
        <strain evidence="2">CCM 8897</strain>
    </source>
</reference>
<sequence>MADDEFFEIDEIMATLLQTASFDVKYGPMRIGWMYESIRDTMAEM</sequence>
<dbReference type="RefSeq" id="WP_164511114.1">
    <property type="nucleotide sequence ID" value="NZ_JBHSSM010000018.1"/>
</dbReference>
<dbReference type="EMBL" id="JBHSSM010000018">
    <property type="protein sequence ID" value="MFC6315549.1"/>
    <property type="molecule type" value="Genomic_DNA"/>
</dbReference>
<dbReference type="Proteomes" id="UP001596310">
    <property type="component" value="Unassembled WGS sequence"/>
</dbReference>
<gene>
    <name evidence="1" type="ORF">ACFQHW_08250</name>
</gene>
<proteinExistence type="predicted"/>
<keyword evidence="2" id="KW-1185">Reference proteome</keyword>
<protein>
    <submittedName>
        <fullName evidence="1">Uncharacterized protein</fullName>
    </submittedName>
</protein>
<evidence type="ECO:0000313" key="1">
    <source>
        <dbReference type="EMBL" id="MFC6315549.1"/>
    </source>
</evidence>
<name>A0ABW1UNP6_9LACO</name>
<accession>A0ABW1UNP6</accession>